<comment type="similarity">
    <text evidence="2 5">Belongs to the MET18/MMS19 family.</text>
</comment>
<evidence type="ECO:0000259" key="7">
    <source>
        <dbReference type="Pfam" id="PF14500"/>
    </source>
</evidence>
<dbReference type="Pfam" id="PF14500">
    <property type="entry name" value="MMS19_N"/>
    <property type="match status" value="1"/>
</dbReference>
<dbReference type="GO" id="GO:0016226">
    <property type="term" value="P:iron-sulfur cluster assembly"/>
    <property type="evidence" value="ECO:0007669"/>
    <property type="project" value="UniProtKB-UniRule"/>
</dbReference>
<dbReference type="SUPFAM" id="SSF48371">
    <property type="entry name" value="ARM repeat"/>
    <property type="match status" value="1"/>
</dbReference>
<evidence type="ECO:0000256" key="5">
    <source>
        <dbReference type="RuleBase" id="RU367072"/>
    </source>
</evidence>
<evidence type="ECO:0000313" key="9">
    <source>
        <dbReference type="Proteomes" id="UP000287166"/>
    </source>
</evidence>
<dbReference type="PANTHER" id="PTHR12891">
    <property type="entry name" value="DNA REPAIR/TRANSCRIPTION PROTEIN MET18/MMS19"/>
    <property type="match status" value="1"/>
</dbReference>
<dbReference type="GO" id="GO:0051604">
    <property type="term" value="P:protein maturation"/>
    <property type="evidence" value="ECO:0007669"/>
    <property type="project" value="UniProtKB-UniRule"/>
</dbReference>
<sequence>MEKVERLVRTWIASEREEEVQTIISEIAAGNVTLLQIVKALGEYLTADEDDLRTKGVEFLSLVLGRCPPEKLNRHSVRVLVTFYCGKLEDTETIIPALKGLLSLTSMPLFASNDAVEVMKALVKHVKMKALIQSQRFMVFTILDTLVARHRDAMKGMGNEFLSGYISLAEGEKDPRNLLLAFSIARVILIEFDTASHVEDFFNITFCYFPITFRPPPDDPYGIITDDLKTALRGCLNATPAFGPLAIPLLLEKLMAGTPVTKRDTLQAFDLGLPVYGPAVARNFARKMWNSLKLEIFQPTDTETEQAALKTTQILVQTIYAADDTEDKSGEDIEGLAKEACEECIQILREPEKSQAQPAIKVICAFMSTTPSVARFTLSRAAPHLVRLFLNPDEVANRAPVLRLLSDLIKAARDSMSRDPEVLPTEGDTPLSPFKDEIIGVLTVGLKTASSSQPALGGLKEMVLTPGLLTDEELGFVVHNVNELLQKEGEEGDEISEPALDLLSTISLSAPWHVSQTTLPLLFGSLPDKAPPRDAEAERIKYWRTLASLEQLCKQPDLFETLVVRLSTKLDLVCVPPAEPEQDTEPSAAYAHSLLRTLVDVLAAKVDLAHTDVVKYIDRLVPRLYNLFIYSALVSNSESMVATDPRLVSVAARVITLVVQTLPSQRQEAFTAVLFAGYLHGDIKRLAEGQQKIPSDRLFDPFNAGASPAQKNLLALFSSAIVALHKEVQLPIPDECAFLDTLLQWIGEHANNALQKDAITHSVASIINKRAEGLSTFLSEKLDAFWAAQIAESSNSAERRRQAILVWSWMTKALLMRGHPSAMRNTDRLFELFGDTEIHWDAAKAIGKIVGADKVLTRRNHAVVKILFAQRFCTSVLPRIVAGAKSAEQPSQQTAYLVALTSLIKAVPKSTYSHEMPTLMPLLLRGLDLPDAEIRSNVIDTLLAAAQSGAKETESSIVSEHAASLVSTMLRNSMVHETASVRVRIAALRYLAILPNIVRYDVLHPQKALVLRELAKVLDDPKRAVRKEAVEARTNWFKFSG</sequence>
<dbReference type="RefSeq" id="XP_027620523.1">
    <property type="nucleotide sequence ID" value="XM_027764722.1"/>
</dbReference>
<dbReference type="OrthoDB" id="342900at2759"/>
<evidence type="ECO:0000256" key="2">
    <source>
        <dbReference type="ARBA" id="ARBA00009340"/>
    </source>
</evidence>
<dbReference type="EMBL" id="BFAD01000016">
    <property type="protein sequence ID" value="GBE89610.1"/>
    <property type="molecule type" value="Genomic_DNA"/>
</dbReference>
<dbReference type="InterPro" id="IPR011989">
    <property type="entry name" value="ARM-like"/>
</dbReference>
<dbReference type="InterPro" id="IPR039920">
    <property type="entry name" value="MMS19"/>
</dbReference>
<dbReference type="Gene3D" id="1.25.10.10">
    <property type="entry name" value="Leucine-rich Repeat Variant"/>
    <property type="match status" value="2"/>
</dbReference>
<dbReference type="PANTHER" id="PTHR12891:SF0">
    <property type="entry name" value="MMS19 NUCLEOTIDE EXCISION REPAIR PROTEIN HOMOLOG"/>
    <property type="match status" value="1"/>
</dbReference>
<dbReference type="GO" id="GO:0005634">
    <property type="term" value="C:nucleus"/>
    <property type="evidence" value="ECO:0007669"/>
    <property type="project" value="UniProtKB-SubCell"/>
</dbReference>
<dbReference type="GeneID" id="38786527"/>
<dbReference type="STRING" id="139825.A0A401H5I1"/>
<dbReference type="GO" id="GO:0097361">
    <property type="term" value="C:cytosolic [4Fe-4S] assembly targeting complex"/>
    <property type="evidence" value="ECO:0007669"/>
    <property type="project" value="UniProtKB-UniRule"/>
</dbReference>
<keyword evidence="4 5" id="KW-0539">Nucleus</keyword>
<dbReference type="Pfam" id="PF12460">
    <property type="entry name" value="MMS19_C"/>
    <property type="match status" value="1"/>
</dbReference>
<evidence type="ECO:0000256" key="3">
    <source>
        <dbReference type="ARBA" id="ARBA00022737"/>
    </source>
</evidence>
<accession>A0A401H5I1</accession>
<keyword evidence="3" id="KW-0677">Repeat</keyword>
<dbReference type="FunCoup" id="A0A401H5I1">
    <property type="interactions" value="513"/>
</dbReference>
<evidence type="ECO:0000259" key="6">
    <source>
        <dbReference type="Pfam" id="PF12460"/>
    </source>
</evidence>
<dbReference type="InterPro" id="IPR024687">
    <property type="entry name" value="MMS19_C"/>
</dbReference>
<evidence type="ECO:0000256" key="1">
    <source>
        <dbReference type="ARBA" id="ARBA00004123"/>
    </source>
</evidence>
<gene>
    <name evidence="8" type="ORF">SCP_1602730</name>
</gene>
<evidence type="ECO:0000256" key="4">
    <source>
        <dbReference type="ARBA" id="ARBA00023242"/>
    </source>
</evidence>
<protein>
    <recommendedName>
        <fullName evidence="5">MMS19 nucleotide excision repair protein</fullName>
    </recommendedName>
</protein>
<name>A0A401H5I1_9APHY</name>
<feature type="domain" description="MMS19 N-terminal" evidence="7">
    <location>
        <begin position="38"/>
        <end position="298"/>
    </location>
</feature>
<dbReference type="InParanoid" id="A0A401H5I1"/>
<keyword evidence="5" id="KW-0227">DNA damage</keyword>
<dbReference type="InterPro" id="IPR029240">
    <property type="entry name" value="MMS19_N"/>
</dbReference>
<dbReference type="AlphaFoldDB" id="A0A401H5I1"/>
<keyword evidence="5" id="KW-0234">DNA repair</keyword>
<organism evidence="8 9">
    <name type="scientific">Sparassis crispa</name>
    <dbReference type="NCBI Taxonomy" id="139825"/>
    <lineage>
        <taxon>Eukaryota</taxon>
        <taxon>Fungi</taxon>
        <taxon>Dikarya</taxon>
        <taxon>Basidiomycota</taxon>
        <taxon>Agaricomycotina</taxon>
        <taxon>Agaricomycetes</taxon>
        <taxon>Polyporales</taxon>
        <taxon>Sparassidaceae</taxon>
        <taxon>Sparassis</taxon>
    </lineage>
</organism>
<evidence type="ECO:0000313" key="8">
    <source>
        <dbReference type="EMBL" id="GBE89610.1"/>
    </source>
</evidence>
<dbReference type="GO" id="GO:0006281">
    <property type="term" value="P:DNA repair"/>
    <property type="evidence" value="ECO:0007669"/>
    <property type="project" value="UniProtKB-UniRule"/>
</dbReference>
<feature type="domain" description="MMS19 C-terminal" evidence="6">
    <location>
        <begin position="545"/>
        <end position="995"/>
    </location>
</feature>
<dbReference type="InterPro" id="IPR016024">
    <property type="entry name" value="ARM-type_fold"/>
</dbReference>
<comment type="caution">
    <text evidence="8">The sequence shown here is derived from an EMBL/GenBank/DDBJ whole genome shotgun (WGS) entry which is preliminary data.</text>
</comment>
<comment type="subcellular location">
    <subcellularLocation>
        <location evidence="1 5">Nucleus</location>
    </subcellularLocation>
</comment>
<reference evidence="8 9" key="1">
    <citation type="journal article" date="2018" name="Sci. Rep.">
        <title>Genome sequence of the cauliflower mushroom Sparassis crispa (Hanabiratake) and its association with beneficial usage.</title>
        <authorList>
            <person name="Kiyama R."/>
            <person name="Furutani Y."/>
            <person name="Kawaguchi K."/>
            <person name="Nakanishi T."/>
        </authorList>
    </citation>
    <scope>NUCLEOTIDE SEQUENCE [LARGE SCALE GENOMIC DNA]</scope>
</reference>
<keyword evidence="9" id="KW-1185">Reference proteome</keyword>
<proteinExistence type="inferred from homology"/>
<comment type="function">
    <text evidence="5">Key component of the cytosolic iron-sulfur protein assembly (CIA) complex, a multiprotein complex that mediates the incorporation of iron-sulfur cluster into apoproteins specifically involved in DNA metabolism and genomic integrity. In the CIA complex, MMS19 acts as an adapter between early-acting CIA components and a subset of cellular target iron-sulfur proteins.</text>
</comment>
<dbReference type="Proteomes" id="UP000287166">
    <property type="component" value="Unassembled WGS sequence"/>
</dbReference>